<evidence type="ECO:0000313" key="2">
    <source>
        <dbReference type="EMBL" id="ADB39260.1"/>
    </source>
</evidence>
<dbReference type="AlphaFoldDB" id="D2QN71"/>
<evidence type="ECO:0000256" key="1">
    <source>
        <dbReference type="SAM" id="Phobius"/>
    </source>
</evidence>
<keyword evidence="1" id="KW-0812">Transmembrane</keyword>
<dbReference type="KEGG" id="sli:Slin_3249"/>
<name>D2QN71_SPILD</name>
<evidence type="ECO:0000313" key="3">
    <source>
        <dbReference type="Proteomes" id="UP000002028"/>
    </source>
</evidence>
<protein>
    <submittedName>
        <fullName evidence="2">Uncharacterized protein</fullName>
    </submittedName>
</protein>
<dbReference type="HOGENOM" id="CLU_1093753_0_0_10"/>
<keyword evidence="1" id="KW-0472">Membrane</keyword>
<accession>D2QN71</accession>
<dbReference type="Proteomes" id="UP000002028">
    <property type="component" value="Chromosome"/>
</dbReference>
<feature type="transmembrane region" description="Helical" evidence="1">
    <location>
        <begin position="15"/>
        <end position="43"/>
    </location>
</feature>
<dbReference type="EMBL" id="CP001769">
    <property type="protein sequence ID" value="ADB39260.1"/>
    <property type="molecule type" value="Genomic_DNA"/>
</dbReference>
<proteinExistence type="predicted"/>
<sequence>MWASSGFHFSVSADIANTIVCQILISMLMFITRFVCTIAVLLLSCQENVEQPEYYKFNRQLSPDKKYYIYEYARYGPMAFSSDISGTRIMSTAEKFSEAAGEDLSAQIGAWISKDTLLLYDDFESGWASDTLPIRIKYDKFDNIVLKRVSYKSIGGGRAPYTFDSLRVSAGKLQFFGVDSVKSKSLTFSLGSITLRQQADSINRIDVYEVKKWYNAANEPMVTLETYEFIPTRKISPKNLGTVGIFMELKKETN</sequence>
<organism evidence="2 3">
    <name type="scientific">Spirosoma linguale (strain ATCC 33905 / DSM 74 / LMG 10896 / Claus 1)</name>
    <dbReference type="NCBI Taxonomy" id="504472"/>
    <lineage>
        <taxon>Bacteria</taxon>
        <taxon>Pseudomonadati</taxon>
        <taxon>Bacteroidota</taxon>
        <taxon>Cytophagia</taxon>
        <taxon>Cytophagales</taxon>
        <taxon>Cytophagaceae</taxon>
        <taxon>Spirosoma</taxon>
    </lineage>
</organism>
<keyword evidence="1" id="KW-1133">Transmembrane helix</keyword>
<gene>
    <name evidence="2" type="ordered locus">Slin_3249</name>
</gene>
<reference evidence="2 3" key="1">
    <citation type="journal article" date="2010" name="Stand. Genomic Sci.">
        <title>Complete genome sequence of Spirosoma linguale type strain (1).</title>
        <authorList>
            <person name="Lail K."/>
            <person name="Sikorski J."/>
            <person name="Saunders E."/>
            <person name="Lapidus A."/>
            <person name="Glavina Del Rio T."/>
            <person name="Copeland A."/>
            <person name="Tice H."/>
            <person name="Cheng J.-F."/>
            <person name="Lucas S."/>
            <person name="Nolan M."/>
            <person name="Bruce D."/>
            <person name="Goodwin L."/>
            <person name="Pitluck S."/>
            <person name="Ivanova N."/>
            <person name="Mavromatis K."/>
            <person name="Ovchinnikova G."/>
            <person name="Pati A."/>
            <person name="Chen A."/>
            <person name="Palaniappan K."/>
            <person name="Land M."/>
            <person name="Hauser L."/>
            <person name="Chang Y.-J."/>
            <person name="Jeffries C.D."/>
            <person name="Chain P."/>
            <person name="Brettin T."/>
            <person name="Detter J.C."/>
            <person name="Schuetze A."/>
            <person name="Rohde M."/>
            <person name="Tindall B.J."/>
            <person name="Goeker M."/>
            <person name="Bristow J."/>
            <person name="Eisen J.A."/>
            <person name="Markowitz V."/>
            <person name="Hugenholtz P."/>
            <person name="Kyrpides N.C."/>
            <person name="Klenk H.-P."/>
            <person name="Chen F."/>
        </authorList>
    </citation>
    <scope>NUCLEOTIDE SEQUENCE [LARGE SCALE GENOMIC DNA]</scope>
    <source>
        <strain evidence="3">ATCC 33905 / DSM 74 / LMG 10896 / Claus 1</strain>
    </source>
</reference>
<keyword evidence="3" id="KW-1185">Reference proteome</keyword>